<dbReference type="PANTHER" id="PTHR33529">
    <property type="entry name" value="SLR0882 PROTEIN-RELATED"/>
    <property type="match status" value="1"/>
</dbReference>
<name>A0ABU1AGW0_9BACT</name>
<dbReference type="InterPro" id="IPR005495">
    <property type="entry name" value="LptG/LptF_permease"/>
</dbReference>
<feature type="transmembrane region" description="Helical" evidence="6">
    <location>
        <begin position="81"/>
        <end position="102"/>
    </location>
</feature>
<keyword evidence="3 6" id="KW-0812">Transmembrane</keyword>
<feature type="transmembrane region" description="Helical" evidence="6">
    <location>
        <begin position="343"/>
        <end position="360"/>
    </location>
</feature>
<proteinExistence type="predicted"/>
<keyword evidence="5 6" id="KW-0472">Membrane</keyword>
<evidence type="ECO:0000313" key="8">
    <source>
        <dbReference type="Proteomes" id="UP001243717"/>
    </source>
</evidence>
<dbReference type="Proteomes" id="UP001243717">
    <property type="component" value="Unassembled WGS sequence"/>
</dbReference>
<evidence type="ECO:0000256" key="6">
    <source>
        <dbReference type="SAM" id="Phobius"/>
    </source>
</evidence>
<accession>A0ABU1AGW0</accession>
<organism evidence="7 8">
    <name type="scientific">Thalassobacterium sedimentorum</name>
    <dbReference type="NCBI Taxonomy" id="3041258"/>
    <lineage>
        <taxon>Bacteria</taxon>
        <taxon>Pseudomonadati</taxon>
        <taxon>Verrucomicrobiota</taxon>
        <taxon>Opitutia</taxon>
        <taxon>Puniceicoccales</taxon>
        <taxon>Coraliomargaritaceae</taxon>
        <taxon>Thalassobacterium</taxon>
    </lineage>
</organism>
<feature type="transmembrane region" description="Helical" evidence="6">
    <location>
        <begin position="366"/>
        <end position="388"/>
    </location>
</feature>
<keyword evidence="2" id="KW-1003">Cell membrane</keyword>
<evidence type="ECO:0000256" key="4">
    <source>
        <dbReference type="ARBA" id="ARBA00022989"/>
    </source>
</evidence>
<evidence type="ECO:0000313" key="7">
    <source>
        <dbReference type="EMBL" id="MDQ8193090.1"/>
    </source>
</evidence>
<feature type="transmembrane region" description="Helical" evidence="6">
    <location>
        <begin position="123"/>
        <end position="143"/>
    </location>
</feature>
<keyword evidence="4 6" id="KW-1133">Transmembrane helix</keyword>
<feature type="transmembrane region" description="Helical" evidence="6">
    <location>
        <begin position="33"/>
        <end position="54"/>
    </location>
</feature>
<dbReference type="RefSeq" id="WP_308983599.1">
    <property type="nucleotide sequence ID" value="NZ_JARXIC010000002.1"/>
</dbReference>
<dbReference type="EMBL" id="JARXIC010000002">
    <property type="protein sequence ID" value="MDQ8193090.1"/>
    <property type="molecule type" value="Genomic_DNA"/>
</dbReference>
<keyword evidence="8" id="KW-1185">Reference proteome</keyword>
<gene>
    <name evidence="7" type="ORF">QEH59_01540</name>
</gene>
<comment type="caution">
    <text evidence="7">The sequence shown here is derived from an EMBL/GenBank/DDBJ whole genome shotgun (WGS) entry which is preliminary data.</text>
</comment>
<dbReference type="Pfam" id="PF03739">
    <property type="entry name" value="LptF_LptG"/>
    <property type="match status" value="1"/>
</dbReference>
<sequence length="391" mass="44025">MPEKNYSYRSDFSLRGLLDWVMSLIDRYVLKEWLIGFTLTLGVIVGILILQNMYDSLPDLLDTNASIQQIIFYYSLALPTYLPAILPIALLVSLLFTLGTLHRNNEIIAMRASGASLLRVSRSLWAAGLVLSLLLLYLTASVIPRAVEQSRTFLDNLEFAADEVDHDAREVGLLYNLGFDNRKDGRLWFMNRFSERAWLGLGVNVHSRDASGQELSRISASEAYFDNTRGHWVFVDGRELLLDPHTGDPLRSLTFKEKKFEDFDEDPSLMLALHKEPNELSLNELRRIIDTVTPEENPSVRAYLVRYYSLLAAPFSCLVVVGIAVPFAVAGVRTNPMIGVSKAMGFFAIFYVLISVASIMGERQLIPAILAAWIPNLVMLAMSLRLFARAR</sequence>
<evidence type="ECO:0000256" key="5">
    <source>
        <dbReference type="ARBA" id="ARBA00023136"/>
    </source>
</evidence>
<protein>
    <submittedName>
        <fullName evidence="7">LptF/LptG family permease</fullName>
    </submittedName>
</protein>
<comment type="subcellular location">
    <subcellularLocation>
        <location evidence="1">Cell membrane</location>
        <topology evidence="1">Multi-pass membrane protein</topology>
    </subcellularLocation>
</comment>
<reference evidence="7 8" key="1">
    <citation type="submission" date="2023-04" db="EMBL/GenBank/DDBJ databases">
        <title>A novel bacteria isolated from coastal sediment.</title>
        <authorList>
            <person name="Liu X.-J."/>
            <person name="Du Z.-J."/>
        </authorList>
    </citation>
    <scope>NUCLEOTIDE SEQUENCE [LARGE SCALE GENOMIC DNA]</scope>
    <source>
        <strain evidence="7 8">SDUM461004</strain>
    </source>
</reference>
<evidence type="ECO:0000256" key="2">
    <source>
        <dbReference type="ARBA" id="ARBA00022475"/>
    </source>
</evidence>
<evidence type="ECO:0000256" key="3">
    <source>
        <dbReference type="ARBA" id="ARBA00022692"/>
    </source>
</evidence>
<feature type="transmembrane region" description="Helical" evidence="6">
    <location>
        <begin position="307"/>
        <end position="331"/>
    </location>
</feature>
<evidence type="ECO:0000256" key="1">
    <source>
        <dbReference type="ARBA" id="ARBA00004651"/>
    </source>
</evidence>
<dbReference type="PANTHER" id="PTHR33529:SF2">
    <property type="entry name" value="LIPOPOLYSACCHARIDE EXPORT SYSTEM PERMEASE PROTEIN LPTG"/>
    <property type="match status" value="1"/>
</dbReference>